<dbReference type="SMART" id="SM00980">
    <property type="entry name" value="THAP"/>
    <property type="match status" value="1"/>
</dbReference>
<comment type="caution">
    <text evidence="7">The sequence shown here is derived from an EMBL/GenBank/DDBJ whole genome shotgun (WGS) entry which is preliminary data.</text>
</comment>
<evidence type="ECO:0000259" key="6">
    <source>
        <dbReference type="PROSITE" id="PS50950"/>
    </source>
</evidence>
<evidence type="ECO:0000313" key="8">
    <source>
        <dbReference type="Proteomes" id="UP000478052"/>
    </source>
</evidence>
<evidence type="ECO:0000256" key="1">
    <source>
        <dbReference type="ARBA" id="ARBA00022723"/>
    </source>
</evidence>
<dbReference type="Proteomes" id="UP000478052">
    <property type="component" value="Unassembled WGS sequence"/>
</dbReference>
<keyword evidence="3" id="KW-0862">Zinc</keyword>
<organism evidence="7 8">
    <name type="scientific">Aphis craccivora</name>
    <name type="common">Cowpea aphid</name>
    <dbReference type="NCBI Taxonomy" id="307492"/>
    <lineage>
        <taxon>Eukaryota</taxon>
        <taxon>Metazoa</taxon>
        <taxon>Ecdysozoa</taxon>
        <taxon>Arthropoda</taxon>
        <taxon>Hexapoda</taxon>
        <taxon>Insecta</taxon>
        <taxon>Pterygota</taxon>
        <taxon>Neoptera</taxon>
        <taxon>Paraneoptera</taxon>
        <taxon>Hemiptera</taxon>
        <taxon>Sternorrhyncha</taxon>
        <taxon>Aphidomorpha</taxon>
        <taxon>Aphidoidea</taxon>
        <taxon>Aphididae</taxon>
        <taxon>Aphidini</taxon>
        <taxon>Aphis</taxon>
        <taxon>Aphis</taxon>
    </lineage>
</organism>
<sequence>MTLCSVFGCASNNDRKRKNVNNDNSLHFYTFPKRNKSPLRHRKWENFCKRKNFKPSAGSVICSKHFLPLDFNQLDVLKRQLMPESKFIIRLNPNAVPSIQISTNNSKISTNPRQESLHILKKRQTEIIDDMINTSTPKKKMTKKSSCFEEIDDISAIKEPEVNNKIKKTSETGIQCELGNENLITVMNSEKKNLSFEIESESED</sequence>
<evidence type="ECO:0000256" key="3">
    <source>
        <dbReference type="ARBA" id="ARBA00022833"/>
    </source>
</evidence>
<dbReference type="OrthoDB" id="6356087at2759"/>
<gene>
    <name evidence="7" type="ORF">FWK35_00034875</name>
</gene>
<dbReference type="PROSITE" id="PS50950">
    <property type="entry name" value="ZF_THAP"/>
    <property type="match status" value="1"/>
</dbReference>
<name>A0A6G0VLM3_APHCR</name>
<dbReference type="InterPro" id="IPR006612">
    <property type="entry name" value="THAP_Znf"/>
</dbReference>
<evidence type="ECO:0000256" key="5">
    <source>
        <dbReference type="PROSITE-ProRule" id="PRU00309"/>
    </source>
</evidence>
<feature type="domain" description="THAP-type" evidence="6">
    <location>
        <begin position="1"/>
        <end position="100"/>
    </location>
</feature>
<protein>
    <submittedName>
        <fullName evidence="7">THAP domain-containing protein 2-like</fullName>
    </submittedName>
</protein>
<reference evidence="7 8" key="1">
    <citation type="submission" date="2019-08" db="EMBL/GenBank/DDBJ databases">
        <title>Whole genome of Aphis craccivora.</title>
        <authorList>
            <person name="Voronova N.V."/>
            <person name="Shulinski R.S."/>
            <person name="Bandarenka Y.V."/>
            <person name="Zhorov D.G."/>
            <person name="Warner D."/>
        </authorList>
    </citation>
    <scope>NUCLEOTIDE SEQUENCE [LARGE SCALE GENOMIC DNA]</scope>
    <source>
        <strain evidence="7">180601</strain>
        <tissue evidence="7">Whole Body</tissue>
    </source>
</reference>
<keyword evidence="1" id="KW-0479">Metal-binding</keyword>
<keyword evidence="4 5" id="KW-0238">DNA-binding</keyword>
<evidence type="ECO:0000313" key="7">
    <source>
        <dbReference type="EMBL" id="KAF0694399.1"/>
    </source>
</evidence>
<dbReference type="InterPro" id="IPR026516">
    <property type="entry name" value="THAP1/10"/>
</dbReference>
<dbReference type="EMBL" id="VUJU01015370">
    <property type="protein sequence ID" value="KAF0694399.1"/>
    <property type="molecule type" value="Genomic_DNA"/>
</dbReference>
<dbReference type="PANTHER" id="PTHR46600:SF11">
    <property type="entry name" value="THAP DOMAIN-CONTAINING PROTEIN 10"/>
    <property type="match status" value="1"/>
</dbReference>
<dbReference type="GO" id="GO:0008270">
    <property type="term" value="F:zinc ion binding"/>
    <property type="evidence" value="ECO:0007669"/>
    <property type="project" value="UniProtKB-KW"/>
</dbReference>
<dbReference type="SMART" id="SM00692">
    <property type="entry name" value="DM3"/>
    <property type="match status" value="1"/>
</dbReference>
<dbReference type="Pfam" id="PF05485">
    <property type="entry name" value="THAP"/>
    <property type="match status" value="1"/>
</dbReference>
<proteinExistence type="predicted"/>
<accession>A0A6G0VLM3</accession>
<dbReference type="SUPFAM" id="SSF57716">
    <property type="entry name" value="Glucocorticoid receptor-like (DNA-binding domain)"/>
    <property type="match status" value="1"/>
</dbReference>
<dbReference type="PANTHER" id="PTHR46600">
    <property type="entry name" value="THAP DOMAIN-CONTAINING"/>
    <property type="match status" value="1"/>
</dbReference>
<keyword evidence="2 5" id="KW-0863">Zinc-finger</keyword>
<evidence type="ECO:0000256" key="2">
    <source>
        <dbReference type="ARBA" id="ARBA00022771"/>
    </source>
</evidence>
<dbReference type="GO" id="GO:0043565">
    <property type="term" value="F:sequence-specific DNA binding"/>
    <property type="evidence" value="ECO:0007669"/>
    <property type="project" value="InterPro"/>
</dbReference>
<evidence type="ECO:0000256" key="4">
    <source>
        <dbReference type="ARBA" id="ARBA00023125"/>
    </source>
</evidence>
<keyword evidence="8" id="KW-1185">Reference proteome</keyword>
<dbReference type="AlphaFoldDB" id="A0A6G0VLM3"/>
<feature type="non-terminal residue" evidence="7">
    <location>
        <position position="204"/>
    </location>
</feature>